<dbReference type="AlphaFoldDB" id="A0AAD6TQU0"/>
<evidence type="ECO:0000313" key="2">
    <source>
        <dbReference type="EMBL" id="KAJ7075681.1"/>
    </source>
</evidence>
<comment type="caution">
    <text evidence="2">The sequence shown here is derived from an EMBL/GenBank/DDBJ whole genome shotgun (WGS) entry which is preliminary data.</text>
</comment>
<evidence type="ECO:0000313" key="3">
    <source>
        <dbReference type="Proteomes" id="UP001222325"/>
    </source>
</evidence>
<evidence type="ECO:0000256" key="1">
    <source>
        <dbReference type="SAM" id="MobiDB-lite"/>
    </source>
</evidence>
<feature type="region of interest" description="Disordered" evidence="1">
    <location>
        <begin position="249"/>
        <end position="271"/>
    </location>
</feature>
<protein>
    <submittedName>
        <fullName evidence="2">Uncharacterized protein</fullName>
    </submittedName>
</protein>
<dbReference type="EMBL" id="JARJCN010000091">
    <property type="protein sequence ID" value="KAJ7075681.1"/>
    <property type="molecule type" value="Genomic_DNA"/>
</dbReference>
<proteinExistence type="predicted"/>
<name>A0AAD6TQU0_9AGAR</name>
<gene>
    <name evidence="2" type="ORF">B0H15DRAFT_806080</name>
</gene>
<organism evidence="2 3">
    <name type="scientific">Mycena belliarum</name>
    <dbReference type="NCBI Taxonomy" id="1033014"/>
    <lineage>
        <taxon>Eukaryota</taxon>
        <taxon>Fungi</taxon>
        <taxon>Dikarya</taxon>
        <taxon>Basidiomycota</taxon>
        <taxon>Agaricomycotina</taxon>
        <taxon>Agaricomycetes</taxon>
        <taxon>Agaricomycetidae</taxon>
        <taxon>Agaricales</taxon>
        <taxon>Marasmiineae</taxon>
        <taxon>Mycenaceae</taxon>
        <taxon>Mycena</taxon>
    </lineage>
</organism>
<feature type="region of interest" description="Disordered" evidence="1">
    <location>
        <begin position="144"/>
        <end position="203"/>
    </location>
</feature>
<dbReference type="Proteomes" id="UP001222325">
    <property type="component" value="Unassembled WGS sequence"/>
</dbReference>
<feature type="compositionally biased region" description="Basic residues" evidence="1">
    <location>
        <begin position="261"/>
        <end position="270"/>
    </location>
</feature>
<reference evidence="2" key="1">
    <citation type="submission" date="2023-03" db="EMBL/GenBank/DDBJ databases">
        <title>Massive genome expansion in bonnet fungi (Mycena s.s.) driven by repeated elements and novel gene families across ecological guilds.</title>
        <authorList>
            <consortium name="Lawrence Berkeley National Laboratory"/>
            <person name="Harder C.B."/>
            <person name="Miyauchi S."/>
            <person name="Viragh M."/>
            <person name="Kuo A."/>
            <person name="Thoen E."/>
            <person name="Andreopoulos B."/>
            <person name="Lu D."/>
            <person name="Skrede I."/>
            <person name="Drula E."/>
            <person name="Henrissat B."/>
            <person name="Morin E."/>
            <person name="Kohler A."/>
            <person name="Barry K."/>
            <person name="LaButti K."/>
            <person name="Morin E."/>
            <person name="Salamov A."/>
            <person name="Lipzen A."/>
            <person name="Mereny Z."/>
            <person name="Hegedus B."/>
            <person name="Baldrian P."/>
            <person name="Stursova M."/>
            <person name="Weitz H."/>
            <person name="Taylor A."/>
            <person name="Grigoriev I.V."/>
            <person name="Nagy L.G."/>
            <person name="Martin F."/>
            <person name="Kauserud H."/>
        </authorList>
    </citation>
    <scope>NUCLEOTIDE SEQUENCE</scope>
    <source>
        <strain evidence="2">CBHHK173m</strain>
    </source>
</reference>
<sequence>MSGTSSPLSPTLCKPSFDPIPANLKLHSAILLEEAQEVLESTKKDLESRKAANEGFLNMKPRAKGNTQNAFTKLASQKNLLLDMEAVEKGLKNKAVGEVSMDMDMDIDSNSPQGKAITNPPQGKAIMHALDDVLAFERQIEDERQIQDTNCSGSDLDSSQEEEEAEQFLIDRKDNADGNTEDGGFSEMQLDSDDDEDSGKKGGAEHLAGMAVAAEMWRRGMGMAAKMEQNIDDDDTNPMQLDDGFIAKLQPPLPEDTAISKKPKKPKATTKKNVDEVVASLQKEIASLVEEDQLLSVRIEKMRLSLQNTTLDEIILEALAVAIDAADVKRDDIEESIIKLQARLSKTEKGKVKETVDDTDKEAIPIPEAANTQASNKKAHQVDERWYYTMTEEEKTDFANQGRMAISLFLEKKSPIPYDHRRLMRFAPDYLPECSYTTRDLALHILRTTTKLNTCPFHSMKASRKKAQDKPDDIVGVPFTPSSIEVNALKGALSCGCNINEVLLDFILYKVGRAKSSNPAIPLLANLYKEPVETRHRTYIVQAFTAATGLTVDDIYTNGLIEFGSRAYLITRIAKILDKKINLGVEEEEHVLLKSADGQVDDE</sequence>
<feature type="compositionally biased region" description="Polar residues" evidence="1">
    <location>
        <begin position="147"/>
        <end position="157"/>
    </location>
</feature>
<keyword evidence="3" id="KW-1185">Reference proteome</keyword>
<accession>A0AAD6TQU0</accession>